<dbReference type="AlphaFoldDB" id="A0AAV0XY23"/>
<dbReference type="EMBL" id="CARXXK010001098">
    <property type="protein sequence ID" value="CAI6373480.1"/>
    <property type="molecule type" value="Genomic_DNA"/>
</dbReference>
<evidence type="ECO:0000313" key="2">
    <source>
        <dbReference type="EMBL" id="CAI6373563.1"/>
    </source>
</evidence>
<comment type="caution">
    <text evidence="1">The sequence shown here is derived from an EMBL/GenBank/DDBJ whole genome shotgun (WGS) entry which is preliminary data.</text>
</comment>
<reference evidence="1 3" key="1">
    <citation type="submission" date="2023-01" db="EMBL/GenBank/DDBJ databases">
        <authorList>
            <person name="Whitehead M."/>
        </authorList>
    </citation>
    <scope>NUCLEOTIDE SEQUENCE [LARGE SCALE GENOMIC DNA]</scope>
</reference>
<organism evidence="1 3">
    <name type="scientific">Macrosiphum euphorbiae</name>
    <name type="common">potato aphid</name>
    <dbReference type="NCBI Taxonomy" id="13131"/>
    <lineage>
        <taxon>Eukaryota</taxon>
        <taxon>Metazoa</taxon>
        <taxon>Ecdysozoa</taxon>
        <taxon>Arthropoda</taxon>
        <taxon>Hexapoda</taxon>
        <taxon>Insecta</taxon>
        <taxon>Pterygota</taxon>
        <taxon>Neoptera</taxon>
        <taxon>Paraneoptera</taxon>
        <taxon>Hemiptera</taxon>
        <taxon>Sternorrhyncha</taxon>
        <taxon>Aphidomorpha</taxon>
        <taxon>Aphidoidea</taxon>
        <taxon>Aphididae</taxon>
        <taxon>Macrosiphini</taxon>
        <taxon>Macrosiphum</taxon>
    </lineage>
</organism>
<evidence type="ECO:0000313" key="1">
    <source>
        <dbReference type="EMBL" id="CAI6373480.1"/>
    </source>
</evidence>
<keyword evidence="3" id="KW-1185">Reference proteome</keyword>
<evidence type="ECO:0000313" key="3">
    <source>
        <dbReference type="Proteomes" id="UP001160148"/>
    </source>
</evidence>
<accession>A0AAV0XY23</accession>
<proteinExistence type="predicted"/>
<name>A0AAV0XY23_9HEMI</name>
<gene>
    <name evidence="1" type="ORF">MEUPH1_LOCUS27226</name>
    <name evidence="2" type="ORF">MEUPH1_LOCUS27294</name>
</gene>
<sequence>SIVGDGRVPTTACSSKSVVPTVCGGVVADAVATASPIDTTLSTRYRDIPPQNRELILILPNQ</sequence>
<protein>
    <submittedName>
        <fullName evidence="1">Uncharacterized protein</fullName>
    </submittedName>
</protein>
<feature type="non-terminal residue" evidence="1">
    <location>
        <position position="1"/>
    </location>
</feature>
<dbReference type="EMBL" id="CARXXK010001098">
    <property type="protein sequence ID" value="CAI6373563.1"/>
    <property type="molecule type" value="Genomic_DNA"/>
</dbReference>
<dbReference type="Proteomes" id="UP001160148">
    <property type="component" value="Unassembled WGS sequence"/>
</dbReference>